<keyword evidence="4 6" id="KW-1133">Transmembrane helix</keyword>
<dbReference type="PANTHER" id="PTHR43229:SF2">
    <property type="entry name" value="NODULATION PROTEIN J"/>
    <property type="match status" value="1"/>
</dbReference>
<dbReference type="GO" id="GO:0140359">
    <property type="term" value="F:ABC-type transporter activity"/>
    <property type="evidence" value="ECO:0007669"/>
    <property type="project" value="InterPro"/>
</dbReference>
<keyword evidence="5 6" id="KW-0472">Membrane</keyword>
<evidence type="ECO:0000259" key="7">
    <source>
        <dbReference type="PROSITE" id="PS51012"/>
    </source>
</evidence>
<evidence type="ECO:0000313" key="9">
    <source>
        <dbReference type="Proteomes" id="UP000192342"/>
    </source>
</evidence>
<dbReference type="EMBL" id="AQQV01000003">
    <property type="protein sequence ID" value="ORE86425.1"/>
    <property type="molecule type" value="Genomic_DNA"/>
</dbReference>
<dbReference type="InterPro" id="IPR047817">
    <property type="entry name" value="ABC2_TM_bact-type"/>
</dbReference>
<comment type="caution">
    <text evidence="8">The sequence shown here is derived from an EMBL/GenBank/DDBJ whole genome shotgun (WGS) entry which is preliminary data.</text>
</comment>
<dbReference type="Pfam" id="PF01061">
    <property type="entry name" value="ABC2_membrane"/>
    <property type="match status" value="1"/>
</dbReference>
<comment type="subcellular location">
    <subcellularLocation>
        <location evidence="6">Cell inner membrane</location>
        <topology evidence="6">Multi-pass membrane protein</topology>
    </subcellularLocation>
    <subcellularLocation>
        <location evidence="1">Membrane</location>
        <topology evidence="1">Multi-pass membrane protein</topology>
    </subcellularLocation>
</comment>
<proteinExistence type="inferred from homology"/>
<name>A0A1Y1SDN5_9GAMM</name>
<evidence type="ECO:0000313" key="8">
    <source>
        <dbReference type="EMBL" id="ORE86425.1"/>
    </source>
</evidence>
<feature type="transmembrane region" description="Helical" evidence="6">
    <location>
        <begin position="173"/>
        <end position="194"/>
    </location>
</feature>
<protein>
    <recommendedName>
        <fullName evidence="6">Transport permease protein</fullName>
    </recommendedName>
</protein>
<dbReference type="Proteomes" id="UP000192342">
    <property type="component" value="Unassembled WGS sequence"/>
</dbReference>
<evidence type="ECO:0000256" key="5">
    <source>
        <dbReference type="ARBA" id="ARBA00023136"/>
    </source>
</evidence>
<keyword evidence="9" id="KW-1185">Reference proteome</keyword>
<accession>A0A1Y1SDN5</accession>
<dbReference type="PRINTS" id="PR00164">
    <property type="entry name" value="ABC2TRNSPORT"/>
</dbReference>
<keyword evidence="6" id="KW-1003">Cell membrane</keyword>
<dbReference type="GO" id="GO:0043190">
    <property type="term" value="C:ATP-binding cassette (ABC) transporter complex"/>
    <property type="evidence" value="ECO:0007669"/>
    <property type="project" value="InterPro"/>
</dbReference>
<feature type="domain" description="ABC transmembrane type-2" evidence="7">
    <location>
        <begin position="28"/>
        <end position="254"/>
    </location>
</feature>
<feature type="transmembrane region" description="Helical" evidence="6">
    <location>
        <begin position="230"/>
        <end position="251"/>
    </location>
</feature>
<comment type="similarity">
    <text evidence="2 6">Belongs to the ABC-2 integral membrane protein family.</text>
</comment>
<organism evidence="8 9">
    <name type="scientific">Oceanococcus atlanticus</name>
    <dbReference type="NCBI Taxonomy" id="1317117"/>
    <lineage>
        <taxon>Bacteria</taxon>
        <taxon>Pseudomonadati</taxon>
        <taxon>Pseudomonadota</taxon>
        <taxon>Gammaproteobacteria</taxon>
        <taxon>Chromatiales</taxon>
        <taxon>Oceanococcaceae</taxon>
        <taxon>Oceanococcus</taxon>
    </lineage>
</organism>
<dbReference type="PANTHER" id="PTHR43229">
    <property type="entry name" value="NODULATION PROTEIN J"/>
    <property type="match status" value="1"/>
</dbReference>
<dbReference type="RefSeq" id="WP_083562767.1">
    <property type="nucleotide sequence ID" value="NZ_AQQV01000003.1"/>
</dbReference>
<dbReference type="PROSITE" id="PS51012">
    <property type="entry name" value="ABC_TM2"/>
    <property type="match status" value="1"/>
</dbReference>
<evidence type="ECO:0000256" key="2">
    <source>
        <dbReference type="ARBA" id="ARBA00007783"/>
    </source>
</evidence>
<gene>
    <name evidence="8" type="ORF">ATO7_14048</name>
</gene>
<keyword evidence="3 6" id="KW-0812">Transmembrane</keyword>
<feature type="transmembrane region" description="Helical" evidence="6">
    <location>
        <begin position="64"/>
        <end position="87"/>
    </location>
</feature>
<evidence type="ECO:0000256" key="1">
    <source>
        <dbReference type="ARBA" id="ARBA00004141"/>
    </source>
</evidence>
<dbReference type="InterPro" id="IPR051784">
    <property type="entry name" value="Nod_factor_ABC_transporter"/>
</dbReference>
<evidence type="ECO:0000256" key="6">
    <source>
        <dbReference type="RuleBase" id="RU361157"/>
    </source>
</evidence>
<evidence type="ECO:0000256" key="4">
    <source>
        <dbReference type="ARBA" id="ARBA00022989"/>
    </source>
</evidence>
<keyword evidence="6" id="KW-0813">Transport</keyword>
<sequence>MIEASIRWRSMAGVWRRHAVCLLRTWKVALTWFLIEPAFVLIAMGAGVGRLIDELPGHGSYAEFVTPGMIVGMAMFHALFECAWGCFNRIQQSTLETMLTAPVSVTELAAGEVLWGGTRAIISTLAVGSFALILGWLPLAALPGVVLISAIVGLQFGAIGLCFAAASPTLSTLTLVFTVLATPLFFFSGSFFPIEVLPAWLQPLAWLAPLTPGVHLARGFAVGAFDMSHLWSVGYLLLLSVGFFPIAVRLLRHRLVK</sequence>
<evidence type="ECO:0000256" key="3">
    <source>
        <dbReference type="ARBA" id="ARBA00022692"/>
    </source>
</evidence>
<dbReference type="InterPro" id="IPR013525">
    <property type="entry name" value="ABC2_TM"/>
</dbReference>
<feature type="transmembrane region" description="Helical" evidence="6">
    <location>
        <begin position="21"/>
        <end position="44"/>
    </location>
</feature>
<feature type="transmembrane region" description="Helical" evidence="6">
    <location>
        <begin position="145"/>
        <end position="166"/>
    </location>
</feature>
<dbReference type="OrthoDB" id="9788252at2"/>
<dbReference type="AlphaFoldDB" id="A0A1Y1SDN5"/>
<reference evidence="8 9" key="1">
    <citation type="submission" date="2013-04" db="EMBL/GenBank/DDBJ databases">
        <title>Oceanococcus atlanticus 22II-S10r2 Genome Sequencing.</title>
        <authorList>
            <person name="Lai Q."/>
            <person name="Li G."/>
            <person name="Shao Z."/>
        </authorList>
    </citation>
    <scope>NUCLEOTIDE SEQUENCE [LARGE SCALE GENOMIC DNA]</scope>
    <source>
        <strain evidence="8 9">22II-S10r2</strain>
    </source>
</reference>
<feature type="transmembrane region" description="Helical" evidence="6">
    <location>
        <begin position="120"/>
        <end position="139"/>
    </location>
</feature>
<dbReference type="STRING" id="1317117.ATO7_14048"/>
<dbReference type="InterPro" id="IPR000412">
    <property type="entry name" value="ABC_2_transport"/>
</dbReference>
<dbReference type="PIRSF" id="PIRSF006648">
    <property type="entry name" value="DrrB"/>
    <property type="match status" value="1"/>
</dbReference>